<name>A0A927CEA1_9BACL</name>
<dbReference type="SUPFAM" id="SSF52540">
    <property type="entry name" value="P-loop containing nucleoside triphosphate hydrolases"/>
    <property type="match status" value="1"/>
</dbReference>
<accession>A0A927CEA1</accession>
<evidence type="ECO:0000256" key="10">
    <source>
        <dbReference type="ARBA" id="ARBA00057735"/>
    </source>
</evidence>
<evidence type="ECO:0000256" key="3">
    <source>
        <dbReference type="ARBA" id="ARBA00017144"/>
    </source>
</evidence>
<dbReference type="EC" id="2.7.4.9" evidence="2 11"/>
<dbReference type="Gene3D" id="3.40.50.300">
    <property type="entry name" value="P-loop containing nucleotide triphosphate hydrolases"/>
    <property type="match status" value="1"/>
</dbReference>
<sequence length="220" mass="24488">MTTTGFFVTVEGGEGAGKTTAIRSIEQVLMQAGYEVVVTREPGGIAIAEQIREVILDKNNVTMDGRTEALLYAAARRQHLVEKVRPALQAGKAVLCDRFIDSSLAYQGYARGLGIDEIFDINRFAIDGTMPDLTLFLDVSPEVGLARIHANREREVNRLDLEALSFHEQVRAGYRQLLERFPDRIIRVDADQSESDVVRALSDVVTDRLHSRNTTKQNSV</sequence>
<dbReference type="Proteomes" id="UP000639396">
    <property type="component" value="Unassembled WGS sequence"/>
</dbReference>
<dbReference type="GO" id="GO:0006227">
    <property type="term" value="P:dUDP biosynthetic process"/>
    <property type="evidence" value="ECO:0007669"/>
    <property type="project" value="TreeGrafter"/>
</dbReference>
<organism evidence="13 14">
    <name type="scientific">Paenibacillus oceani</name>
    <dbReference type="NCBI Taxonomy" id="2772510"/>
    <lineage>
        <taxon>Bacteria</taxon>
        <taxon>Bacillati</taxon>
        <taxon>Bacillota</taxon>
        <taxon>Bacilli</taxon>
        <taxon>Bacillales</taxon>
        <taxon>Paenibacillaceae</taxon>
        <taxon>Paenibacillus</taxon>
    </lineage>
</organism>
<dbReference type="PROSITE" id="PS01331">
    <property type="entry name" value="THYMIDYLATE_KINASE"/>
    <property type="match status" value="1"/>
</dbReference>
<dbReference type="RefSeq" id="WP_190931633.1">
    <property type="nucleotide sequence ID" value="NZ_JACXJA010000051.1"/>
</dbReference>
<evidence type="ECO:0000256" key="5">
    <source>
        <dbReference type="ARBA" id="ARBA00022727"/>
    </source>
</evidence>
<reference evidence="13" key="1">
    <citation type="submission" date="2020-09" db="EMBL/GenBank/DDBJ databases">
        <title>A novel bacterium of genus Paenibacillus, isolated from South China Sea.</title>
        <authorList>
            <person name="Huang H."/>
            <person name="Mo K."/>
            <person name="Hu Y."/>
        </authorList>
    </citation>
    <scope>NUCLEOTIDE SEQUENCE</scope>
    <source>
        <strain evidence="13">IB182363</strain>
    </source>
</reference>
<dbReference type="InterPro" id="IPR018094">
    <property type="entry name" value="Thymidylate_kinase"/>
</dbReference>
<dbReference type="GO" id="GO:0004798">
    <property type="term" value="F:dTMP kinase activity"/>
    <property type="evidence" value="ECO:0007669"/>
    <property type="project" value="UniProtKB-UniRule"/>
</dbReference>
<dbReference type="Pfam" id="PF02223">
    <property type="entry name" value="Thymidylate_kin"/>
    <property type="match status" value="1"/>
</dbReference>
<evidence type="ECO:0000313" key="13">
    <source>
        <dbReference type="EMBL" id="MBD2866010.1"/>
    </source>
</evidence>
<dbReference type="EMBL" id="JACXJA010000051">
    <property type="protein sequence ID" value="MBD2866010.1"/>
    <property type="molecule type" value="Genomic_DNA"/>
</dbReference>
<evidence type="ECO:0000256" key="1">
    <source>
        <dbReference type="ARBA" id="ARBA00009776"/>
    </source>
</evidence>
<keyword evidence="5 11" id="KW-0545">Nucleotide biosynthesis</keyword>
<protein>
    <recommendedName>
        <fullName evidence="3 11">Thymidylate kinase</fullName>
        <ecNumber evidence="2 11">2.7.4.9</ecNumber>
    </recommendedName>
    <alternativeName>
        <fullName evidence="11">dTMP kinase</fullName>
    </alternativeName>
</protein>
<evidence type="ECO:0000256" key="7">
    <source>
        <dbReference type="ARBA" id="ARBA00022777"/>
    </source>
</evidence>
<keyword evidence="6 11" id="KW-0547">Nucleotide-binding</keyword>
<evidence type="ECO:0000313" key="14">
    <source>
        <dbReference type="Proteomes" id="UP000639396"/>
    </source>
</evidence>
<evidence type="ECO:0000256" key="6">
    <source>
        <dbReference type="ARBA" id="ARBA00022741"/>
    </source>
</evidence>
<keyword evidence="7 11" id="KW-0418">Kinase</keyword>
<comment type="caution">
    <text evidence="13">The sequence shown here is derived from an EMBL/GenBank/DDBJ whole genome shotgun (WGS) entry which is preliminary data.</text>
</comment>
<dbReference type="GO" id="GO:0005829">
    <property type="term" value="C:cytosol"/>
    <property type="evidence" value="ECO:0007669"/>
    <property type="project" value="TreeGrafter"/>
</dbReference>
<evidence type="ECO:0000256" key="9">
    <source>
        <dbReference type="ARBA" id="ARBA00048743"/>
    </source>
</evidence>
<feature type="binding site" evidence="11">
    <location>
        <begin position="12"/>
        <end position="19"/>
    </location>
    <ligand>
        <name>ATP</name>
        <dbReference type="ChEBI" id="CHEBI:30616"/>
    </ligand>
</feature>
<dbReference type="PANTHER" id="PTHR10344">
    <property type="entry name" value="THYMIDYLATE KINASE"/>
    <property type="match status" value="1"/>
</dbReference>
<dbReference type="AlphaFoldDB" id="A0A927CEA1"/>
<dbReference type="CDD" id="cd01672">
    <property type="entry name" value="TMPK"/>
    <property type="match status" value="1"/>
</dbReference>
<dbReference type="InterPro" id="IPR018095">
    <property type="entry name" value="Thymidylate_kin_CS"/>
</dbReference>
<comment type="function">
    <text evidence="10 11">Phosphorylation of dTMP to form dTDP in both de novo and salvage pathways of dTTP synthesis.</text>
</comment>
<evidence type="ECO:0000256" key="8">
    <source>
        <dbReference type="ARBA" id="ARBA00022840"/>
    </source>
</evidence>
<keyword evidence="4 11" id="KW-0808">Transferase</keyword>
<dbReference type="InterPro" id="IPR039430">
    <property type="entry name" value="Thymidylate_kin-like_dom"/>
</dbReference>
<dbReference type="GO" id="GO:0006235">
    <property type="term" value="P:dTTP biosynthetic process"/>
    <property type="evidence" value="ECO:0007669"/>
    <property type="project" value="UniProtKB-UniRule"/>
</dbReference>
<dbReference type="GO" id="GO:0005524">
    <property type="term" value="F:ATP binding"/>
    <property type="evidence" value="ECO:0007669"/>
    <property type="project" value="UniProtKB-UniRule"/>
</dbReference>
<keyword evidence="14" id="KW-1185">Reference proteome</keyword>
<dbReference type="NCBIfam" id="TIGR00041">
    <property type="entry name" value="DTMP_kinase"/>
    <property type="match status" value="1"/>
</dbReference>
<dbReference type="GO" id="GO:0006233">
    <property type="term" value="P:dTDP biosynthetic process"/>
    <property type="evidence" value="ECO:0007669"/>
    <property type="project" value="InterPro"/>
</dbReference>
<comment type="catalytic activity">
    <reaction evidence="9 11">
        <text>dTMP + ATP = dTDP + ADP</text>
        <dbReference type="Rhea" id="RHEA:13517"/>
        <dbReference type="ChEBI" id="CHEBI:30616"/>
        <dbReference type="ChEBI" id="CHEBI:58369"/>
        <dbReference type="ChEBI" id="CHEBI:63528"/>
        <dbReference type="ChEBI" id="CHEBI:456216"/>
        <dbReference type="EC" id="2.7.4.9"/>
    </reaction>
</comment>
<evidence type="ECO:0000259" key="12">
    <source>
        <dbReference type="Pfam" id="PF02223"/>
    </source>
</evidence>
<proteinExistence type="inferred from homology"/>
<feature type="domain" description="Thymidylate kinase-like" evidence="12">
    <location>
        <begin position="10"/>
        <end position="199"/>
    </location>
</feature>
<comment type="similarity">
    <text evidence="1 11">Belongs to the thymidylate kinase family.</text>
</comment>
<evidence type="ECO:0000256" key="11">
    <source>
        <dbReference type="HAMAP-Rule" id="MF_00165"/>
    </source>
</evidence>
<gene>
    <name evidence="11" type="primary">tmk</name>
    <name evidence="13" type="ORF">IDH45_28895</name>
</gene>
<dbReference type="FunFam" id="3.40.50.300:FF:000225">
    <property type="entry name" value="Thymidylate kinase"/>
    <property type="match status" value="1"/>
</dbReference>
<dbReference type="InterPro" id="IPR027417">
    <property type="entry name" value="P-loop_NTPase"/>
</dbReference>
<dbReference type="HAMAP" id="MF_00165">
    <property type="entry name" value="Thymidylate_kinase"/>
    <property type="match status" value="1"/>
</dbReference>
<keyword evidence="8 11" id="KW-0067">ATP-binding</keyword>
<evidence type="ECO:0000256" key="2">
    <source>
        <dbReference type="ARBA" id="ARBA00012980"/>
    </source>
</evidence>
<dbReference type="PANTHER" id="PTHR10344:SF4">
    <property type="entry name" value="UMP-CMP KINASE 2, MITOCHONDRIAL"/>
    <property type="match status" value="1"/>
</dbReference>
<evidence type="ECO:0000256" key="4">
    <source>
        <dbReference type="ARBA" id="ARBA00022679"/>
    </source>
</evidence>